<sequence length="616" mass="66383">MQPVQHGDPEALADSIIAAVGKSIVLALPLGLGKANHVVNALYDRAAADPSISLRIVTALTLETPRGGSALERRFMGPVIERLFGGYPDLAYVPGLRTGTLPPNIEVNEFFMLAGRWLSVPTAQQAYISANYTHAARYVLDRGVNVVAQLVARREADGAARYSLSCNPDLTLDLLAARQAGRAKFLLVGQANDELPYMQGVCELPSEAFSHVLDGPATQFPLFAPPKQPVTAAEYAIGFHAARLVRDGGTLQIGIGSVGDAVCQALILRQHENAAYRDTVERLSAVPPQPFEAAPFTAGLYGATEMLVDGFLELIRHGILTREVDGAVVHAAFFLGPKAFYRALREMPDAQRARIAMMPVGYANELYGDEAGKRRARVEARFINNAMMATLLGAVVSDGLEVGRVVSGVGGQYNFVAQAFALEGARSIITLNATRQDGGRVRSNIRWSYGHTTIPRHLRDTVVTEYGVADLRGRTDAECVAAMLSITDSRFQAGLLRQAKAAGKIAAGYEIPAVFRDNTPARIERALAPARARGVVPPFPFGTDFTAEEQRLMPALMRLKSAAHSLPALGALLWQGLTAGPPSPQDAACLERMGLHKPTDWRQRLQRTLLRAALGE</sequence>
<dbReference type="RefSeq" id="WP_147846537.1">
    <property type="nucleotide sequence ID" value="NZ_VDUZ01000007.1"/>
</dbReference>
<dbReference type="OrthoDB" id="9801795at2"/>
<dbReference type="InterPro" id="IPR026888">
    <property type="entry name" value="AcetylCoA_hyd_C"/>
</dbReference>
<dbReference type="GO" id="GO:0006083">
    <property type="term" value="P:acetate metabolic process"/>
    <property type="evidence" value="ECO:0007669"/>
    <property type="project" value="InterPro"/>
</dbReference>
<dbReference type="InterPro" id="IPR038460">
    <property type="entry name" value="AcetylCoA_hyd_C_sf"/>
</dbReference>
<dbReference type="Gene3D" id="3.40.1080.20">
    <property type="entry name" value="Acetyl-CoA hydrolase/transferase C-terminal domain"/>
    <property type="match status" value="1"/>
</dbReference>
<evidence type="ECO:0000313" key="2">
    <source>
        <dbReference type="EMBL" id="TXL78268.1"/>
    </source>
</evidence>
<dbReference type="EMBL" id="VDUZ01000007">
    <property type="protein sequence ID" value="TXL78268.1"/>
    <property type="molecule type" value="Genomic_DNA"/>
</dbReference>
<proteinExistence type="predicted"/>
<evidence type="ECO:0000313" key="3">
    <source>
        <dbReference type="Proteomes" id="UP000321638"/>
    </source>
</evidence>
<dbReference type="Proteomes" id="UP000321638">
    <property type="component" value="Unassembled WGS sequence"/>
</dbReference>
<name>A0A5C8PSC3_9HYPH</name>
<dbReference type="InterPro" id="IPR037171">
    <property type="entry name" value="NagB/RpiA_transferase-like"/>
</dbReference>
<reference evidence="2 3" key="1">
    <citation type="submission" date="2019-06" db="EMBL/GenBank/DDBJ databases">
        <title>New taxonomy in bacterial strain CC-CFT640, isolated from vineyard.</title>
        <authorList>
            <person name="Lin S.-Y."/>
            <person name="Tsai C.-F."/>
            <person name="Young C.-C."/>
        </authorList>
    </citation>
    <scope>NUCLEOTIDE SEQUENCE [LARGE SCALE GENOMIC DNA]</scope>
    <source>
        <strain evidence="2 3">CC-CFT640</strain>
    </source>
</reference>
<feature type="domain" description="Acetyl-CoA hydrolase/transferase C-terminal" evidence="1">
    <location>
        <begin position="336"/>
        <end position="499"/>
    </location>
</feature>
<dbReference type="Pfam" id="PF13336">
    <property type="entry name" value="AcetylCoA_hyd_C"/>
    <property type="match status" value="1"/>
</dbReference>
<comment type="caution">
    <text evidence="2">The sequence shown here is derived from an EMBL/GenBank/DDBJ whole genome shotgun (WGS) entry which is preliminary data.</text>
</comment>
<accession>A0A5C8PSC3</accession>
<dbReference type="PANTHER" id="PTHR21432">
    <property type="entry name" value="ACETYL-COA HYDROLASE-RELATED"/>
    <property type="match status" value="1"/>
</dbReference>
<evidence type="ECO:0000259" key="1">
    <source>
        <dbReference type="Pfam" id="PF13336"/>
    </source>
</evidence>
<dbReference type="Gene3D" id="3.30.750.70">
    <property type="entry name" value="4-hydroxybutyrate coenzyme like domains"/>
    <property type="match status" value="1"/>
</dbReference>
<dbReference type="SUPFAM" id="SSF100950">
    <property type="entry name" value="NagB/RpiA/CoA transferase-like"/>
    <property type="match status" value="1"/>
</dbReference>
<gene>
    <name evidence="2" type="ORF">FHP25_07775</name>
</gene>
<keyword evidence="3" id="KW-1185">Reference proteome</keyword>
<dbReference type="AlphaFoldDB" id="A0A5C8PSC3"/>
<dbReference type="GO" id="GO:0016787">
    <property type="term" value="F:hydrolase activity"/>
    <property type="evidence" value="ECO:0007669"/>
    <property type="project" value="UniProtKB-KW"/>
</dbReference>
<keyword evidence="2" id="KW-0378">Hydrolase</keyword>
<dbReference type="InterPro" id="IPR046433">
    <property type="entry name" value="ActCoA_hydro"/>
</dbReference>
<dbReference type="PANTHER" id="PTHR21432:SF20">
    <property type="entry name" value="ACETYL-COA HYDROLASE"/>
    <property type="match status" value="1"/>
</dbReference>
<protein>
    <submittedName>
        <fullName evidence="2">Acetyl-CoA hydrolase</fullName>
    </submittedName>
</protein>
<dbReference type="GO" id="GO:0008775">
    <property type="term" value="F:acetate CoA-transferase activity"/>
    <property type="evidence" value="ECO:0007669"/>
    <property type="project" value="InterPro"/>
</dbReference>
<organism evidence="2 3">
    <name type="scientific">Vineibacter terrae</name>
    <dbReference type="NCBI Taxonomy" id="2586908"/>
    <lineage>
        <taxon>Bacteria</taxon>
        <taxon>Pseudomonadati</taxon>
        <taxon>Pseudomonadota</taxon>
        <taxon>Alphaproteobacteria</taxon>
        <taxon>Hyphomicrobiales</taxon>
        <taxon>Vineibacter</taxon>
    </lineage>
</organism>